<gene>
    <name evidence="2" type="ORF">ATANTOWER_003018</name>
</gene>
<protein>
    <submittedName>
        <fullName evidence="2">Uncharacterized protein</fullName>
    </submittedName>
</protein>
<dbReference type="EMBL" id="JAHUTI010040653">
    <property type="protein sequence ID" value="MED6245430.1"/>
    <property type="molecule type" value="Genomic_DNA"/>
</dbReference>
<name>A0ABU7B701_9TELE</name>
<feature type="region of interest" description="Disordered" evidence="1">
    <location>
        <begin position="20"/>
        <end position="45"/>
    </location>
</feature>
<proteinExistence type="predicted"/>
<organism evidence="2 3">
    <name type="scientific">Ataeniobius toweri</name>
    <dbReference type="NCBI Taxonomy" id="208326"/>
    <lineage>
        <taxon>Eukaryota</taxon>
        <taxon>Metazoa</taxon>
        <taxon>Chordata</taxon>
        <taxon>Craniata</taxon>
        <taxon>Vertebrata</taxon>
        <taxon>Euteleostomi</taxon>
        <taxon>Actinopterygii</taxon>
        <taxon>Neopterygii</taxon>
        <taxon>Teleostei</taxon>
        <taxon>Neoteleostei</taxon>
        <taxon>Acanthomorphata</taxon>
        <taxon>Ovalentaria</taxon>
        <taxon>Atherinomorphae</taxon>
        <taxon>Cyprinodontiformes</taxon>
        <taxon>Goodeidae</taxon>
        <taxon>Ataeniobius</taxon>
    </lineage>
</organism>
<evidence type="ECO:0000256" key="1">
    <source>
        <dbReference type="SAM" id="MobiDB-lite"/>
    </source>
</evidence>
<reference evidence="2 3" key="1">
    <citation type="submission" date="2021-07" db="EMBL/GenBank/DDBJ databases">
        <authorList>
            <person name="Palmer J.M."/>
        </authorList>
    </citation>
    <scope>NUCLEOTIDE SEQUENCE [LARGE SCALE GENOMIC DNA]</scope>
    <source>
        <strain evidence="2 3">AT_MEX2019</strain>
        <tissue evidence="2">Muscle</tissue>
    </source>
</reference>
<evidence type="ECO:0000313" key="3">
    <source>
        <dbReference type="Proteomes" id="UP001345963"/>
    </source>
</evidence>
<sequence>MVGSNHVLNKYNKKPNSYLQHAHGCSEAGSSVSQTERVRKSGRKRRRACVDKNQLIFFPADRAAVTSRPTELSIKLLRVEMDCCAGRQQKGNQQRINNPLFCSLTVQVC</sequence>
<accession>A0ABU7B701</accession>
<keyword evidence="3" id="KW-1185">Reference proteome</keyword>
<comment type="caution">
    <text evidence="2">The sequence shown here is derived from an EMBL/GenBank/DDBJ whole genome shotgun (WGS) entry which is preliminary data.</text>
</comment>
<evidence type="ECO:0000313" key="2">
    <source>
        <dbReference type="EMBL" id="MED6245430.1"/>
    </source>
</evidence>
<dbReference type="Proteomes" id="UP001345963">
    <property type="component" value="Unassembled WGS sequence"/>
</dbReference>